<dbReference type="InterPro" id="IPR044839">
    <property type="entry name" value="NDR1-like"/>
</dbReference>
<dbReference type="Proteomes" id="UP000028999">
    <property type="component" value="Unassembled WGS sequence"/>
</dbReference>
<sequence length="190" mass="21255">MTRLRICYIVSGIICILFTTFMITLVLAQTVFKPKHPILQTVSSTVEDVSTYVSPTFDVQLNFTLTLQMLMTNPNLADFEYKTVENLVYYRDILVGNLTLPSTTLPAKGSALLPCPLVLQIDKFVADLGDILQDILQRKIVIETKANMPGKITVLGIFKAHLNTVSHCKLVLSFPSMEVEMQVCELDTKL</sequence>
<dbReference type="OMA" id="LRICYIV"/>
<accession>A0A078G1H6</accession>
<dbReference type="PaxDb" id="3708-A0A078G1H6"/>
<dbReference type="PANTHER" id="PTHR31234:SF65">
    <property type="entry name" value="LATE EMBRYOGENESIS ABUNDANT PROTEIN, LEA_2 SUBGROUP"/>
    <property type="match status" value="1"/>
</dbReference>
<feature type="domain" description="Late embryogenesis abundant protein LEA-2 subgroup" evidence="6">
    <location>
        <begin position="71"/>
        <end position="159"/>
    </location>
</feature>
<dbReference type="GO" id="GO:0098542">
    <property type="term" value="P:defense response to other organism"/>
    <property type="evidence" value="ECO:0007669"/>
    <property type="project" value="InterPro"/>
</dbReference>
<keyword evidence="4 5" id="KW-0472">Membrane</keyword>
<reference evidence="7 8" key="1">
    <citation type="journal article" date="2014" name="Science">
        <title>Plant genetics. Early allopolyploid evolution in the post-Neolithic Brassica napus oilseed genome.</title>
        <authorList>
            <person name="Chalhoub B."/>
            <person name="Denoeud F."/>
            <person name="Liu S."/>
            <person name="Parkin I.A."/>
            <person name="Tang H."/>
            <person name="Wang X."/>
            <person name="Chiquet J."/>
            <person name="Belcram H."/>
            <person name="Tong C."/>
            <person name="Samans B."/>
            <person name="Correa M."/>
            <person name="Da Silva C."/>
            <person name="Just J."/>
            <person name="Falentin C."/>
            <person name="Koh C.S."/>
            <person name="Le Clainche I."/>
            <person name="Bernard M."/>
            <person name="Bento P."/>
            <person name="Noel B."/>
            <person name="Labadie K."/>
            <person name="Alberti A."/>
            <person name="Charles M."/>
            <person name="Arnaud D."/>
            <person name="Guo H."/>
            <person name="Daviaud C."/>
            <person name="Alamery S."/>
            <person name="Jabbari K."/>
            <person name="Zhao M."/>
            <person name="Edger P.P."/>
            <person name="Chelaifa H."/>
            <person name="Tack D."/>
            <person name="Lassalle G."/>
            <person name="Mestiri I."/>
            <person name="Schnel N."/>
            <person name="Le Paslier M.C."/>
            <person name="Fan G."/>
            <person name="Renault V."/>
            <person name="Bayer P.E."/>
            <person name="Golicz A.A."/>
            <person name="Manoli S."/>
            <person name="Lee T.H."/>
            <person name="Thi V.H."/>
            <person name="Chalabi S."/>
            <person name="Hu Q."/>
            <person name="Fan C."/>
            <person name="Tollenaere R."/>
            <person name="Lu Y."/>
            <person name="Battail C."/>
            <person name="Shen J."/>
            <person name="Sidebottom C.H."/>
            <person name="Wang X."/>
            <person name="Canaguier A."/>
            <person name="Chauveau A."/>
            <person name="Berard A."/>
            <person name="Deniot G."/>
            <person name="Guan M."/>
            <person name="Liu Z."/>
            <person name="Sun F."/>
            <person name="Lim Y.P."/>
            <person name="Lyons E."/>
            <person name="Town C.D."/>
            <person name="Bancroft I."/>
            <person name="Wang X."/>
            <person name="Meng J."/>
            <person name="Ma J."/>
            <person name="Pires J.C."/>
            <person name="King G.J."/>
            <person name="Brunel D."/>
            <person name="Delourme R."/>
            <person name="Renard M."/>
            <person name="Aury J.M."/>
            <person name="Adams K.L."/>
            <person name="Batley J."/>
            <person name="Snowdon R.J."/>
            <person name="Tost J."/>
            <person name="Edwards D."/>
            <person name="Zhou Y."/>
            <person name="Hua W."/>
            <person name="Sharpe A.G."/>
            <person name="Paterson A.H."/>
            <person name="Guan C."/>
            <person name="Wincker P."/>
        </authorList>
    </citation>
    <scope>NUCLEOTIDE SEQUENCE [LARGE SCALE GENOMIC DNA]</scope>
    <source>
        <strain evidence="8">cv. Darmor-bzh</strain>
    </source>
</reference>
<dbReference type="GO" id="GO:0016020">
    <property type="term" value="C:membrane"/>
    <property type="evidence" value="ECO:0007669"/>
    <property type="project" value="UniProtKB-SubCell"/>
</dbReference>
<dbReference type="SUPFAM" id="SSF117070">
    <property type="entry name" value="LEA14-like"/>
    <property type="match status" value="1"/>
</dbReference>
<dbReference type="Pfam" id="PF03168">
    <property type="entry name" value="LEA_2"/>
    <property type="match status" value="1"/>
</dbReference>
<evidence type="ECO:0000256" key="3">
    <source>
        <dbReference type="ARBA" id="ARBA00022989"/>
    </source>
</evidence>
<evidence type="ECO:0000256" key="2">
    <source>
        <dbReference type="ARBA" id="ARBA00022692"/>
    </source>
</evidence>
<dbReference type="GeneID" id="106382249"/>
<dbReference type="RefSeq" id="XP_048602045.1">
    <property type="nucleotide sequence ID" value="XM_048746088.1"/>
</dbReference>
<dbReference type="STRING" id="3708.A0A078G1H6"/>
<dbReference type="OrthoDB" id="1910624at2759"/>
<evidence type="ECO:0000259" key="6">
    <source>
        <dbReference type="Pfam" id="PF03168"/>
    </source>
</evidence>
<name>A0A078G1H6_BRANA</name>
<organism evidence="7 8">
    <name type="scientific">Brassica napus</name>
    <name type="common">Rape</name>
    <dbReference type="NCBI Taxonomy" id="3708"/>
    <lineage>
        <taxon>Eukaryota</taxon>
        <taxon>Viridiplantae</taxon>
        <taxon>Streptophyta</taxon>
        <taxon>Embryophyta</taxon>
        <taxon>Tracheophyta</taxon>
        <taxon>Spermatophyta</taxon>
        <taxon>Magnoliopsida</taxon>
        <taxon>eudicotyledons</taxon>
        <taxon>Gunneridae</taxon>
        <taxon>Pentapetalae</taxon>
        <taxon>rosids</taxon>
        <taxon>malvids</taxon>
        <taxon>Brassicales</taxon>
        <taxon>Brassicaceae</taxon>
        <taxon>Brassiceae</taxon>
        <taxon>Brassica</taxon>
    </lineage>
</organism>
<dbReference type="Gene3D" id="2.60.40.1820">
    <property type="match status" value="1"/>
</dbReference>
<evidence type="ECO:0000313" key="8">
    <source>
        <dbReference type="Proteomes" id="UP000028999"/>
    </source>
</evidence>
<evidence type="ECO:0000313" key="7">
    <source>
        <dbReference type="EMBL" id="CDY18837.1"/>
    </source>
</evidence>
<evidence type="ECO:0000256" key="1">
    <source>
        <dbReference type="ARBA" id="ARBA00004167"/>
    </source>
</evidence>
<protein>
    <submittedName>
        <fullName evidence="7">BnaAnng03020D protein</fullName>
    </submittedName>
</protein>
<keyword evidence="2 5" id="KW-0812">Transmembrane</keyword>
<dbReference type="PANTHER" id="PTHR31234">
    <property type="entry name" value="LATE EMBRYOGENESIS ABUNDANT (LEA) HYDROXYPROLINE-RICH GLYCOPROTEIN FAMILY"/>
    <property type="match status" value="1"/>
</dbReference>
<dbReference type="AlphaFoldDB" id="A0A078G1H6"/>
<feature type="transmembrane region" description="Helical" evidence="5">
    <location>
        <begin position="7"/>
        <end position="28"/>
    </location>
</feature>
<dbReference type="InterPro" id="IPR004864">
    <property type="entry name" value="LEA_2"/>
</dbReference>
<proteinExistence type="predicted"/>
<dbReference type="EMBL" id="LK032089">
    <property type="protein sequence ID" value="CDY18837.1"/>
    <property type="molecule type" value="Genomic_DNA"/>
</dbReference>
<keyword evidence="3 5" id="KW-1133">Transmembrane helix</keyword>
<gene>
    <name evidence="7" type="primary">BnaAnng03020D</name>
    <name evidence="7" type="ORF">GSBRNA2T00006012001</name>
</gene>
<keyword evidence="8" id="KW-1185">Reference proteome</keyword>
<dbReference type="Gramene" id="CDY18837">
    <property type="protein sequence ID" value="CDY18837"/>
    <property type="gene ID" value="GSBRNA2T00006012001"/>
</dbReference>
<comment type="subcellular location">
    <subcellularLocation>
        <location evidence="1">Membrane</location>
        <topology evidence="1">Single-pass membrane protein</topology>
    </subcellularLocation>
</comment>
<evidence type="ECO:0000256" key="5">
    <source>
        <dbReference type="SAM" id="Phobius"/>
    </source>
</evidence>
<evidence type="ECO:0000256" key="4">
    <source>
        <dbReference type="ARBA" id="ARBA00023136"/>
    </source>
</evidence>